<organism evidence="2 3">
    <name type="scientific">Ceratodon purpureus</name>
    <name type="common">Fire moss</name>
    <name type="synonym">Dicranum purpureum</name>
    <dbReference type="NCBI Taxonomy" id="3225"/>
    <lineage>
        <taxon>Eukaryota</taxon>
        <taxon>Viridiplantae</taxon>
        <taxon>Streptophyta</taxon>
        <taxon>Embryophyta</taxon>
        <taxon>Bryophyta</taxon>
        <taxon>Bryophytina</taxon>
        <taxon>Bryopsida</taxon>
        <taxon>Dicranidae</taxon>
        <taxon>Pseudoditrichales</taxon>
        <taxon>Ditrichaceae</taxon>
        <taxon>Ceratodon</taxon>
    </lineage>
</organism>
<evidence type="ECO:0000313" key="2">
    <source>
        <dbReference type="EMBL" id="KAG0566344.1"/>
    </source>
</evidence>
<gene>
    <name evidence="2" type="ORF">KC19_7G056600</name>
</gene>
<name>A0A8T0H7K1_CERPU</name>
<evidence type="ECO:0000313" key="3">
    <source>
        <dbReference type="Proteomes" id="UP000822688"/>
    </source>
</evidence>
<dbReference type="Proteomes" id="UP000822688">
    <property type="component" value="Chromosome 7"/>
</dbReference>
<proteinExistence type="predicted"/>
<dbReference type="AlphaFoldDB" id="A0A8T0H7K1"/>
<comment type="caution">
    <text evidence="2">The sequence shown here is derived from an EMBL/GenBank/DDBJ whole genome shotgun (WGS) entry which is preliminary data.</text>
</comment>
<evidence type="ECO:0000256" key="1">
    <source>
        <dbReference type="SAM" id="MobiDB-lite"/>
    </source>
</evidence>
<accession>A0A8T0H7K1</accession>
<sequence length="100" mass="11005">MLLGDLPVRSLGTASVCGKDLDEEIRALFGYNCYEVKLPSTEARSKFFSQLVDAAVAVPRRRAVSGSEQKEVLPELPKAPNVVKGPRQNCGSGRKWRRTT</sequence>
<dbReference type="EMBL" id="CM026428">
    <property type="protein sequence ID" value="KAG0566344.1"/>
    <property type="molecule type" value="Genomic_DNA"/>
</dbReference>
<reference evidence="2" key="1">
    <citation type="submission" date="2020-06" db="EMBL/GenBank/DDBJ databases">
        <title>WGS assembly of Ceratodon purpureus strain R40.</title>
        <authorList>
            <person name="Carey S.B."/>
            <person name="Jenkins J."/>
            <person name="Shu S."/>
            <person name="Lovell J.T."/>
            <person name="Sreedasyam A."/>
            <person name="Maumus F."/>
            <person name="Tiley G.P."/>
            <person name="Fernandez-Pozo N."/>
            <person name="Barry K."/>
            <person name="Chen C."/>
            <person name="Wang M."/>
            <person name="Lipzen A."/>
            <person name="Daum C."/>
            <person name="Saski C.A."/>
            <person name="Payton A.C."/>
            <person name="Mcbreen J.C."/>
            <person name="Conrad R.E."/>
            <person name="Kollar L.M."/>
            <person name="Olsson S."/>
            <person name="Huttunen S."/>
            <person name="Landis J.B."/>
            <person name="Wickett N.J."/>
            <person name="Johnson M.G."/>
            <person name="Rensing S.A."/>
            <person name="Grimwood J."/>
            <person name="Schmutz J."/>
            <person name="Mcdaniel S.F."/>
        </authorList>
    </citation>
    <scope>NUCLEOTIDE SEQUENCE</scope>
    <source>
        <strain evidence="2">R40</strain>
    </source>
</reference>
<keyword evidence="3" id="KW-1185">Reference proteome</keyword>
<feature type="region of interest" description="Disordered" evidence="1">
    <location>
        <begin position="67"/>
        <end position="100"/>
    </location>
</feature>
<protein>
    <submittedName>
        <fullName evidence="2">Uncharacterized protein</fullName>
    </submittedName>
</protein>